<evidence type="ECO:0000256" key="1">
    <source>
        <dbReference type="SAM" id="Phobius"/>
    </source>
</evidence>
<dbReference type="PANTHER" id="PTHR28613:SF7">
    <property type="entry name" value="TRANSMEMBRANE PROTEIN 238"/>
    <property type="match status" value="1"/>
</dbReference>
<dbReference type="Proteomes" id="UP000261340">
    <property type="component" value="Unplaced"/>
</dbReference>
<dbReference type="OMA" id="SAFWLMW"/>
<accession>A0A3Q0RYR8</accession>
<evidence type="ECO:0000313" key="3">
    <source>
        <dbReference type="Proteomes" id="UP000261340"/>
    </source>
</evidence>
<dbReference type="AlphaFoldDB" id="A0A3Q0RYR8"/>
<feature type="transmembrane region" description="Helical" evidence="1">
    <location>
        <begin position="46"/>
        <end position="68"/>
    </location>
</feature>
<dbReference type="GeneTree" id="ENSGT00940000176040"/>
<sequence length="129" mass="14614">MDVIKCIGSCLPVFLIAVAFDVIGLVLLLVGIFADPRLEGLFYGDFLIYSGSLIIFASVACWLMWYVGNVRVDDDLKKRNSIVQLSRKISEKLSLNSGLDPLYFLNCHNSSWHQFNKLLETFLKDFGPY</sequence>
<dbReference type="Pfam" id="PF15125">
    <property type="entry name" value="TMEM238"/>
    <property type="match status" value="1"/>
</dbReference>
<organism evidence="2 3">
    <name type="scientific">Amphilophus citrinellus</name>
    <name type="common">Midas cichlid</name>
    <name type="synonym">Cichlasoma citrinellum</name>
    <dbReference type="NCBI Taxonomy" id="61819"/>
    <lineage>
        <taxon>Eukaryota</taxon>
        <taxon>Metazoa</taxon>
        <taxon>Chordata</taxon>
        <taxon>Craniata</taxon>
        <taxon>Vertebrata</taxon>
        <taxon>Euteleostomi</taxon>
        <taxon>Actinopterygii</taxon>
        <taxon>Neopterygii</taxon>
        <taxon>Teleostei</taxon>
        <taxon>Neoteleostei</taxon>
        <taxon>Acanthomorphata</taxon>
        <taxon>Ovalentaria</taxon>
        <taxon>Cichlomorphae</taxon>
        <taxon>Cichliformes</taxon>
        <taxon>Cichlidae</taxon>
        <taxon>New World cichlids</taxon>
        <taxon>Cichlasomatinae</taxon>
        <taxon>Heroini</taxon>
        <taxon>Amphilophus</taxon>
    </lineage>
</organism>
<dbReference type="Ensembl" id="ENSACIT00000013813.1">
    <property type="protein sequence ID" value="ENSACIP00000013445.1"/>
    <property type="gene ID" value="ENSACIG00000010465.1"/>
</dbReference>
<dbReference type="PANTHER" id="PTHR28613">
    <property type="entry name" value="SI:CH211-232M10.4-RELATED"/>
    <property type="match status" value="1"/>
</dbReference>
<keyword evidence="3" id="KW-1185">Reference proteome</keyword>
<keyword evidence="1" id="KW-1133">Transmembrane helix</keyword>
<reference evidence="2" key="2">
    <citation type="submission" date="2025-09" db="UniProtKB">
        <authorList>
            <consortium name="Ensembl"/>
        </authorList>
    </citation>
    <scope>IDENTIFICATION</scope>
</reference>
<proteinExistence type="predicted"/>
<protein>
    <recommendedName>
        <fullName evidence="4">Transmembrane protein 238</fullName>
    </recommendedName>
</protein>
<evidence type="ECO:0008006" key="4">
    <source>
        <dbReference type="Google" id="ProtNLM"/>
    </source>
</evidence>
<reference evidence="2" key="1">
    <citation type="submission" date="2025-08" db="UniProtKB">
        <authorList>
            <consortium name="Ensembl"/>
        </authorList>
    </citation>
    <scope>IDENTIFICATION</scope>
</reference>
<dbReference type="InterPro" id="IPR029365">
    <property type="entry name" value="TMEM238"/>
</dbReference>
<feature type="transmembrane region" description="Helical" evidence="1">
    <location>
        <begin position="12"/>
        <end position="34"/>
    </location>
</feature>
<dbReference type="STRING" id="61819.ENSACIP00000013445"/>
<keyword evidence="1" id="KW-0472">Membrane</keyword>
<keyword evidence="1" id="KW-0812">Transmembrane</keyword>
<name>A0A3Q0RYR8_AMPCI</name>
<evidence type="ECO:0000313" key="2">
    <source>
        <dbReference type="Ensembl" id="ENSACIP00000013445.1"/>
    </source>
</evidence>